<evidence type="ECO:0000313" key="2">
    <source>
        <dbReference type="EMBL" id="GEX90862.1"/>
    </source>
</evidence>
<proteinExistence type="predicted"/>
<accession>A0A699HAI7</accession>
<evidence type="ECO:0000256" key="1">
    <source>
        <dbReference type="SAM" id="MobiDB-lite"/>
    </source>
</evidence>
<dbReference type="AlphaFoldDB" id="A0A699HAI7"/>
<organism evidence="2">
    <name type="scientific">Tanacetum cinerariifolium</name>
    <name type="common">Dalmatian daisy</name>
    <name type="synonym">Chrysanthemum cinerariifolium</name>
    <dbReference type="NCBI Taxonomy" id="118510"/>
    <lineage>
        <taxon>Eukaryota</taxon>
        <taxon>Viridiplantae</taxon>
        <taxon>Streptophyta</taxon>
        <taxon>Embryophyta</taxon>
        <taxon>Tracheophyta</taxon>
        <taxon>Spermatophyta</taxon>
        <taxon>Magnoliopsida</taxon>
        <taxon>eudicotyledons</taxon>
        <taxon>Gunneridae</taxon>
        <taxon>Pentapetalae</taxon>
        <taxon>asterids</taxon>
        <taxon>campanulids</taxon>
        <taxon>Asterales</taxon>
        <taxon>Asteraceae</taxon>
        <taxon>Asteroideae</taxon>
        <taxon>Anthemideae</taxon>
        <taxon>Anthemidinae</taxon>
        <taxon>Tanacetum</taxon>
    </lineage>
</organism>
<gene>
    <name evidence="2" type="ORF">Tci_362837</name>
</gene>
<reference evidence="2" key="1">
    <citation type="journal article" date="2019" name="Sci. Rep.">
        <title>Draft genome of Tanacetum cinerariifolium, the natural source of mosquito coil.</title>
        <authorList>
            <person name="Yamashiro T."/>
            <person name="Shiraishi A."/>
            <person name="Satake H."/>
            <person name="Nakayama K."/>
        </authorList>
    </citation>
    <scope>NUCLEOTIDE SEQUENCE</scope>
</reference>
<name>A0A699HAI7_TANCI</name>
<protein>
    <submittedName>
        <fullName evidence="2">Uncharacterized protein</fullName>
    </submittedName>
</protein>
<feature type="compositionally biased region" description="Polar residues" evidence="1">
    <location>
        <begin position="49"/>
        <end position="58"/>
    </location>
</feature>
<sequence>MDHQYPTVAKIPVLDTGKFEQWQFRIQQYLQHKHYALWEVIEFEDSYKVPTNTDPDNTTIRKDDEQSRRTVTITTEDMQRKKNDNMAFISSSKNSSGHEDGNIACVSTSSTIFPTASASVATISQDTASAYIASQSNGS</sequence>
<dbReference type="EMBL" id="BKCJ010138251">
    <property type="protein sequence ID" value="GEX90862.1"/>
    <property type="molecule type" value="Genomic_DNA"/>
</dbReference>
<feature type="region of interest" description="Disordered" evidence="1">
    <location>
        <begin position="48"/>
        <end position="67"/>
    </location>
</feature>
<comment type="caution">
    <text evidence="2">The sequence shown here is derived from an EMBL/GenBank/DDBJ whole genome shotgun (WGS) entry which is preliminary data.</text>
</comment>